<evidence type="ECO:0000256" key="10">
    <source>
        <dbReference type="ARBA" id="ARBA00059118"/>
    </source>
</evidence>
<dbReference type="Pfam" id="PF07686">
    <property type="entry name" value="V-set"/>
    <property type="match status" value="1"/>
</dbReference>
<dbReference type="GO" id="GO:0005102">
    <property type="term" value="F:signaling receptor binding"/>
    <property type="evidence" value="ECO:0007669"/>
    <property type="project" value="Ensembl"/>
</dbReference>
<evidence type="ECO:0000256" key="6">
    <source>
        <dbReference type="ARBA" id="ARBA00023136"/>
    </source>
</evidence>
<dbReference type="InParanoid" id="G1PPK6"/>
<dbReference type="RefSeq" id="XP_006096897.1">
    <property type="nucleotide sequence ID" value="XM_006096835.3"/>
</dbReference>
<dbReference type="FunCoup" id="G1PPK6">
    <property type="interactions" value="191"/>
</dbReference>
<keyword evidence="3 14" id="KW-0812">Transmembrane</keyword>
<feature type="signal peptide" evidence="15">
    <location>
        <begin position="1"/>
        <end position="15"/>
    </location>
</feature>
<dbReference type="OMA" id="TSTWFQI"/>
<dbReference type="GO" id="GO:0038023">
    <property type="term" value="F:signaling receptor activity"/>
    <property type="evidence" value="ECO:0007669"/>
    <property type="project" value="Ensembl"/>
</dbReference>
<dbReference type="InterPro" id="IPR042948">
    <property type="entry name" value="TIGIT"/>
</dbReference>
<dbReference type="GO" id="GO:0050868">
    <property type="term" value="P:negative regulation of T cell activation"/>
    <property type="evidence" value="ECO:0007669"/>
    <property type="project" value="Ensembl"/>
</dbReference>
<evidence type="ECO:0000313" key="17">
    <source>
        <dbReference type="Ensembl" id="ENSMLUP00000012949.2"/>
    </source>
</evidence>
<evidence type="ECO:0000313" key="18">
    <source>
        <dbReference type="Proteomes" id="UP000001074"/>
    </source>
</evidence>
<gene>
    <name evidence="17" type="primary">TIGIT</name>
</gene>
<dbReference type="GeneTree" id="ENSGT00390000012671"/>
<dbReference type="SUPFAM" id="SSF48726">
    <property type="entry name" value="Immunoglobulin"/>
    <property type="match status" value="1"/>
</dbReference>
<evidence type="ECO:0000256" key="15">
    <source>
        <dbReference type="SAM" id="SignalP"/>
    </source>
</evidence>
<dbReference type="InterPro" id="IPR013106">
    <property type="entry name" value="Ig_V-set"/>
</dbReference>
<evidence type="ECO:0000256" key="14">
    <source>
        <dbReference type="SAM" id="Phobius"/>
    </source>
</evidence>
<keyword evidence="5 14" id="KW-1133">Transmembrane helix</keyword>
<keyword evidence="7" id="KW-1015">Disulfide bond</keyword>
<evidence type="ECO:0000256" key="4">
    <source>
        <dbReference type="ARBA" id="ARBA00022729"/>
    </source>
</evidence>
<accession>G1PPK6</accession>
<dbReference type="InterPro" id="IPR036179">
    <property type="entry name" value="Ig-like_dom_sf"/>
</dbReference>
<dbReference type="eggNOG" id="ENOG502SQW2">
    <property type="taxonomic scope" value="Eukaryota"/>
</dbReference>
<feature type="chain" id="PRO_5013175323" description="T-cell immunoreceptor with Ig and ITIM domains" evidence="15">
    <location>
        <begin position="16"/>
        <end position="243"/>
    </location>
</feature>
<evidence type="ECO:0000256" key="8">
    <source>
        <dbReference type="ARBA" id="ARBA00023180"/>
    </source>
</evidence>
<evidence type="ECO:0000256" key="13">
    <source>
        <dbReference type="ARBA" id="ARBA00079912"/>
    </source>
</evidence>
<feature type="domain" description="Ig-like" evidence="16">
    <location>
        <begin position="17"/>
        <end position="109"/>
    </location>
</feature>
<comment type="subunit">
    <text evidence="11">Homodimer in cis; binds with high affinity to PVR, forming a heterotetrameric assembly of two TIGIT and two PVR molecules. Binds with lower affinity to NECTIN2 and NECTIN3. Interacts with GRB2. Interacts with NECTIN4.</text>
</comment>
<keyword evidence="9" id="KW-0393">Immunoglobulin domain</keyword>
<evidence type="ECO:0000256" key="1">
    <source>
        <dbReference type="ARBA" id="ARBA00004251"/>
    </source>
</evidence>
<dbReference type="GO" id="GO:0032733">
    <property type="term" value="P:positive regulation of interleukin-10 production"/>
    <property type="evidence" value="ECO:0007669"/>
    <property type="project" value="Ensembl"/>
</dbReference>
<dbReference type="GO" id="GO:0032695">
    <property type="term" value="P:negative regulation of interleukin-12 production"/>
    <property type="evidence" value="ECO:0007669"/>
    <property type="project" value="Ensembl"/>
</dbReference>
<dbReference type="Ensembl" id="ENSMLUT00000014237.2">
    <property type="protein sequence ID" value="ENSMLUP00000012949.2"/>
    <property type="gene ID" value="ENSMLUG00000014233.2"/>
</dbReference>
<dbReference type="OrthoDB" id="9948163at2759"/>
<sequence>MQWCLLLIWAQGLRQAPLLASGAVAGRIVTVGNISAEEGGSVTLQCHLSFTTATVTQVDWKQQDQFLAIHHAESGWSIYPAFRERVVPHPNLGLTLQSLTTNDTGVYSCVYHTFPDGIYRGRFFLEVLRSSGAGHSAGFLIPLLGVLLLVVICTAATAVVTLARKKKFLRIRSAESGLRTGPCGQEEWGLGVPASPASCVLTEAAAAGPCREQRDDDYDEPHDYFNVLSYKSLGDISFPAETG</sequence>
<protein>
    <recommendedName>
        <fullName evidence="12">T-cell immunoreceptor with Ig and ITIM domains</fullName>
    </recommendedName>
    <alternativeName>
        <fullName evidence="13">V-set and transmembrane domain-containing protein 3</fullName>
    </alternativeName>
</protein>
<evidence type="ECO:0000256" key="2">
    <source>
        <dbReference type="ARBA" id="ARBA00022475"/>
    </source>
</evidence>
<dbReference type="FunFam" id="2.60.40.10:FF:001182">
    <property type="entry name" value="T-cell immunoreceptor with Ig and ITIM domains"/>
    <property type="match status" value="1"/>
</dbReference>
<reference evidence="17" key="3">
    <citation type="submission" date="2025-09" db="UniProtKB">
        <authorList>
            <consortium name="Ensembl"/>
        </authorList>
    </citation>
    <scope>IDENTIFICATION</scope>
</reference>
<evidence type="ECO:0000256" key="11">
    <source>
        <dbReference type="ARBA" id="ARBA00062443"/>
    </source>
</evidence>
<dbReference type="SMART" id="SM00409">
    <property type="entry name" value="IG"/>
    <property type="match status" value="1"/>
</dbReference>
<dbReference type="InterPro" id="IPR013783">
    <property type="entry name" value="Ig-like_fold"/>
</dbReference>
<dbReference type="Gene3D" id="2.60.40.10">
    <property type="entry name" value="Immunoglobulins"/>
    <property type="match status" value="1"/>
</dbReference>
<dbReference type="KEGG" id="mlf:102418061"/>
<evidence type="ECO:0000256" key="7">
    <source>
        <dbReference type="ARBA" id="ARBA00023157"/>
    </source>
</evidence>
<evidence type="ECO:0000256" key="12">
    <source>
        <dbReference type="ARBA" id="ARBA00068460"/>
    </source>
</evidence>
<dbReference type="GO" id="GO:0042802">
    <property type="term" value="F:identical protein binding"/>
    <property type="evidence" value="ECO:0007669"/>
    <property type="project" value="Ensembl"/>
</dbReference>
<dbReference type="InterPro" id="IPR003599">
    <property type="entry name" value="Ig_sub"/>
</dbReference>
<feature type="transmembrane region" description="Helical" evidence="14">
    <location>
        <begin position="139"/>
        <end position="163"/>
    </location>
</feature>
<dbReference type="GO" id="GO:0005886">
    <property type="term" value="C:plasma membrane"/>
    <property type="evidence" value="ECO:0007669"/>
    <property type="project" value="UniProtKB-SubCell"/>
</dbReference>
<dbReference type="Proteomes" id="UP000001074">
    <property type="component" value="Unassembled WGS sequence"/>
</dbReference>
<dbReference type="CTD" id="201633"/>
<evidence type="ECO:0000256" key="9">
    <source>
        <dbReference type="ARBA" id="ARBA00023319"/>
    </source>
</evidence>
<dbReference type="STRING" id="59463.ENSMLUP00000012949"/>
<evidence type="ECO:0000259" key="16">
    <source>
        <dbReference type="PROSITE" id="PS50835"/>
    </source>
</evidence>
<dbReference type="PANTHER" id="PTHR47734">
    <property type="entry name" value="T-CELL IMMUNORECEPTOR WITH IG AND ITIM DOMAINS PROTEIN, TIGIT"/>
    <property type="match status" value="1"/>
</dbReference>
<dbReference type="PANTHER" id="PTHR47734:SF1">
    <property type="entry name" value="T-CELL IMMUNORECEPTOR WITH IG AND ITIM DOMAINS"/>
    <property type="match status" value="1"/>
</dbReference>
<keyword evidence="2" id="KW-1003">Cell membrane</keyword>
<dbReference type="PROSITE" id="PS50835">
    <property type="entry name" value="IG_LIKE"/>
    <property type="match status" value="1"/>
</dbReference>
<dbReference type="GeneID" id="102418061"/>
<dbReference type="GO" id="GO:0045953">
    <property type="term" value="P:negative regulation of natural killer cell mediated cytotoxicity"/>
    <property type="evidence" value="ECO:0007669"/>
    <property type="project" value="Ensembl"/>
</dbReference>
<dbReference type="GO" id="GO:0009986">
    <property type="term" value="C:cell surface"/>
    <property type="evidence" value="ECO:0007669"/>
    <property type="project" value="Ensembl"/>
</dbReference>
<comment type="subcellular location">
    <subcellularLocation>
        <location evidence="1">Cell membrane</location>
        <topology evidence="1">Single-pass type I membrane protein</topology>
    </subcellularLocation>
</comment>
<keyword evidence="8" id="KW-0325">Glycoprotein</keyword>
<organism evidence="17 18">
    <name type="scientific">Myotis lucifugus</name>
    <name type="common">Little brown bat</name>
    <dbReference type="NCBI Taxonomy" id="59463"/>
    <lineage>
        <taxon>Eukaryota</taxon>
        <taxon>Metazoa</taxon>
        <taxon>Chordata</taxon>
        <taxon>Craniata</taxon>
        <taxon>Vertebrata</taxon>
        <taxon>Euteleostomi</taxon>
        <taxon>Mammalia</taxon>
        <taxon>Eutheria</taxon>
        <taxon>Laurasiatheria</taxon>
        <taxon>Chiroptera</taxon>
        <taxon>Yangochiroptera</taxon>
        <taxon>Vespertilionidae</taxon>
        <taxon>Myotis</taxon>
    </lineage>
</organism>
<dbReference type="GO" id="GO:0042267">
    <property type="term" value="P:natural killer cell mediated cytotoxicity"/>
    <property type="evidence" value="ECO:0007669"/>
    <property type="project" value="Ensembl"/>
</dbReference>
<dbReference type="InterPro" id="IPR007110">
    <property type="entry name" value="Ig-like_dom"/>
</dbReference>
<reference evidence="17 18" key="1">
    <citation type="journal article" date="2011" name="Nature">
        <title>A high-resolution map of human evolutionary constraint using 29 mammals.</title>
        <authorList>
            <person name="Lindblad-Toh K."/>
            <person name="Garber M."/>
            <person name="Zuk O."/>
            <person name="Lin M.F."/>
            <person name="Parker B.J."/>
            <person name="Washietl S."/>
            <person name="Kheradpour P."/>
            <person name="Ernst J."/>
            <person name="Jordan G."/>
            <person name="Mauceli E."/>
            <person name="Ward L.D."/>
            <person name="Lowe C.B."/>
            <person name="Holloway A.K."/>
            <person name="Clamp M."/>
            <person name="Gnerre S."/>
            <person name="Alfoldi J."/>
            <person name="Beal K."/>
            <person name="Chang J."/>
            <person name="Clawson H."/>
            <person name="Cuff J."/>
            <person name="Di Palma F."/>
            <person name="Fitzgerald S."/>
            <person name="Flicek P."/>
            <person name="Guttman M."/>
            <person name="Hubisz M.J."/>
            <person name="Jaffe D.B."/>
            <person name="Jungreis I."/>
            <person name="Kent W.J."/>
            <person name="Kostka D."/>
            <person name="Lara M."/>
            <person name="Martins A.L."/>
            <person name="Massingham T."/>
            <person name="Moltke I."/>
            <person name="Raney B.J."/>
            <person name="Rasmussen M.D."/>
            <person name="Robinson J."/>
            <person name="Stark A."/>
            <person name="Vilella A.J."/>
            <person name="Wen J."/>
            <person name="Xie X."/>
            <person name="Zody M.C."/>
            <person name="Baldwin J."/>
            <person name="Bloom T."/>
            <person name="Chin C.W."/>
            <person name="Heiman D."/>
            <person name="Nicol R."/>
            <person name="Nusbaum C."/>
            <person name="Young S."/>
            <person name="Wilkinson J."/>
            <person name="Worley K.C."/>
            <person name="Kovar C.L."/>
            <person name="Muzny D.M."/>
            <person name="Gibbs R.A."/>
            <person name="Cree A."/>
            <person name="Dihn H.H."/>
            <person name="Fowler G."/>
            <person name="Jhangiani S."/>
            <person name="Joshi V."/>
            <person name="Lee S."/>
            <person name="Lewis L.R."/>
            <person name="Nazareth L.V."/>
            <person name="Okwuonu G."/>
            <person name="Santibanez J."/>
            <person name="Warren W.C."/>
            <person name="Mardis E.R."/>
            <person name="Weinstock G.M."/>
            <person name="Wilson R.K."/>
            <person name="Delehaunty K."/>
            <person name="Dooling D."/>
            <person name="Fronik C."/>
            <person name="Fulton L."/>
            <person name="Fulton B."/>
            <person name="Graves T."/>
            <person name="Minx P."/>
            <person name="Sodergren E."/>
            <person name="Birney E."/>
            <person name="Margulies E.H."/>
            <person name="Herrero J."/>
            <person name="Green E.D."/>
            <person name="Haussler D."/>
            <person name="Siepel A."/>
            <person name="Goldman N."/>
            <person name="Pollard K.S."/>
            <person name="Pedersen J.S."/>
            <person name="Lander E.S."/>
            <person name="Kellis M."/>
        </authorList>
    </citation>
    <scope>NUCLEOTIDE SEQUENCE [LARGE SCALE GENOMIC DNA]</scope>
</reference>
<evidence type="ECO:0000256" key="5">
    <source>
        <dbReference type="ARBA" id="ARBA00022989"/>
    </source>
</evidence>
<proteinExistence type="predicted"/>
<reference evidence="17" key="2">
    <citation type="submission" date="2025-08" db="UniProtKB">
        <authorList>
            <consortium name="Ensembl"/>
        </authorList>
    </citation>
    <scope>IDENTIFICATION</scope>
</reference>
<dbReference type="HOGENOM" id="CLU_073090_0_0_1"/>
<keyword evidence="6 14" id="KW-0472">Membrane</keyword>
<name>G1PPK6_MYOLU</name>
<dbReference type="AlphaFoldDB" id="G1PPK6"/>
<comment type="function">
    <text evidence="10">Inhibitory receptor that plays a role in the modulation of immune responses. Suppresses T-cell activation by promoting the generation of mature immunoregulatory dendritic cells. Upon binding to its ligands PVR/CD155 or NECTIN2/CD112, which are expressed on antigen-presenting cells, sends inhibitory signals to the T-cell or NK cell. Mechanistically, interaction with ligand leads to phosphorylation of the cytoplasmic tail by Src family tyrosine kinases such as FYN or LCK, allowing subsequent binding to adapter GRB2 and SHIP1/INPP5D. In turn, inhibits PI3K and MAPK signaling cascades. In addition, associates with beta-arrestin-2/ARRB2 to recruit SHIP1/INPP5D that suppresses autoubiquitination of TRAF6 and subsequently inhibits NF-kappa-B signaling pathway. Also acts as a receptor for NECTIN4 to inhibit NK cell cytotoxicity.</text>
</comment>
<keyword evidence="18" id="KW-1185">Reference proteome</keyword>
<keyword evidence="4 15" id="KW-0732">Signal</keyword>
<evidence type="ECO:0000256" key="3">
    <source>
        <dbReference type="ARBA" id="ARBA00022692"/>
    </source>
</evidence>
<dbReference type="EMBL" id="AAPE02033177">
    <property type="status" value="NOT_ANNOTATED_CDS"/>
    <property type="molecule type" value="Genomic_DNA"/>
</dbReference>